<evidence type="ECO:0000313" key="6">
    <source>
        <dbReference type="Proteomes" id="UP000733744"/>
    </source>
</evidence>
<evidence type="ECO:0000313" key="5">
    <source>
        <dbReference type="EMBL" id="TRX01411.1"/>
    </source>
</evidence>
<comment type="subcellular location">
    <subcellularLocation>
        <location evidence="1">Cytoplasm</location>
    </subcellularLocation>
</comment>
<comment type="caution">
    <text evidence="5">The sequence shown here is derived from an EMBL/GenBank/DDBJ whole genome shotgun (WGS) entry which is preliminary data.</text>
</comment>
<sequence length="182" mass="19949">MSDTTDIDTRQIGADNENTALVFNDEDNIEDMYLTFGLAAEEYGIGIGYVTEVVGMQRIMEVPDVPPFIKGVINLRGKVIPVMDVRIRFGMAEIDYTERTVIIVLDIDNVLIGLVVDHVSEVLEIPAASIDQVNQFGGGSDSVIKGYGKQGDKVAIMLDIQRLVSDQAVDLRKMLESARNAA</sequence>
<dbReference type="PROSITE" id="PS50851">
    <property type="entry name" value="CHEW"/>
    <property type="match status" value="1"/>
</dbReference>
<evidence type="ECO:0000256" key="3">
    <source>
        <dbReference type="ARBA" id="ARBA00022490"/>
    </source>
</evidence>
<protein>
    <recommendedName>
        <fullName evidence="2">Chemotaxis protein CheW</fullName>
    </recommendedName>
</protein>
<dbReference type="EMBL" id="RYFG02000020">
    <property type="protein sequence ID" value="TRX01411.1"/>
    <property type="molecule type" value="Genomic_DNA"/>
</dbReference>
<dbReference type="SUPFAM" id="SSF50341">
    <property type="entry name" value="CheW-like"/>
    <property type="match status" value="1"/>
</dbReference>
<gene>
    <name evidence="5" type="ORF">EKO24_003775</name>
</gene>
<dbReference type="RefSeq" id="WP_127027563.1">
    <property type="nucleotide sequence ID" value="NZ_RYFG02000020.1"/>
</dbReference>
<keyword evidence="3" id="KW-0963">Cytoplasm</keyword>
<dbReference type="InterPro" id="IPR002545">
    <property type="entry name" value="CheW-lke_dom"/>
</dbReference>
<evidence type="ECO:0000256" key="1">
    <source>
        <dbReference type="ARBA" id="ARBA00004496"/>
    </source>
</evidence>
<dbReference type="PANTHER" id="PTHR22617">
    <property type="entry name" value="CHEMOTAXIS SENSOR HISTIDINE KINASE-RELATED"/>
    <property type="match status" value="1"/>
</dbReference>
<proteinExistence type="predicted"/>
<feature type="domain" description="CheW-like" evidence="4">
    <location>
        <begin position="30"/>
        <end position="169"/>
    </location>
</feature>
<accession>A0ABY3CE97</accession>
<organism evidence="5 6">
    <name type="scientific">Candidatus Methylobacter oryzae</name>
    <dbReference type="NCBI Taxonomy" id="2497749"/>
    <lineage>
        <taxon>Bacteria</taxon>
        <taxon>Pseudomonadati</taxon>
        <taxon>Pseudomonadota</taxon>
        <taxon>Gammaproteobacteria</taxon>
        <taxon>Methylococcales</taxon>
        <taxon>Methylococcaceae</taxon>
        <taxon>Methylobacter</taxon>
    </lineage>
</organism>
<name>A0ABY3CE97_9GAMM</name>
<dbReference type="Pfam" id="PF01584">
    <property type="entry name" value="CheW"/>
    <property type="match status" value="1"/>
</dbReference>
<keyword evidence="6" id="KW-1185">Reference proteome</keyword>
<dbReference type="Gene3D" id="2.30.30.40">
    <property type="entry name" value="SH3 Domains"/>
    <property type="match status" value="1"/>
</dbReference>
<dbReference type="InterPro" id="IPR036061">
    <property type="entry name" value="CheW-like_dom_sf"/>
</dbReference>
<evidence type="ECO:0000259" key="4">
    <source>
        <dbReference type="PROSITE" id="PS50851"/>
    </source>
</evidence>
<dbReference type="PANTHER" id="PTHR22617:SF45">
    <property type="entry name" value="CHEMOTAXIS PROTEIN CHEW"/>
    <property type="match status" value="1"/>
</dbReference>
<dbReference type="InterPro" id="IPR039315">
    <property type="entry name" value="CheW"/>
</dbReference>
<dbReference type="Proteomes" id="UP000733744">
    <property type="component" value="Unassembled WGS sequence"/>
</dbReference>
<evidence type="ECO:0000256" key="2">
    <source>
        <dbReference type="ARBA" id="ARBA00021483"/>
    </source>
</evidence>
<dbReference type="Gene3D" id="2.40.50.180">
    <property type="entry name" value="CheA-289, Domain 4"/>
    <property type="match status" value="1"/>
</dbReference>
<dbReference type="SMART" id="SM00260">
    <property type="entry name" value="CheW"/>
    <property type="match status" value="1"/>
</dbReference>
<reference evidence="5 6" key="1">
    <citation type="journal article" date="2019" name="Antonie Van Leeuwenhoek">
        <title>Description of 'Ca. Methylobacter oryzae' KRF1, a novel species from the environmentally important Methylobacter clade 2.</title>
        <authorList>
            <person name="Khatri K."/>
            <person name="Mohite J.A."/>
            <person name="Pandit P.S."/>
            <person name="Bahulikar R."/>
            <person name="Rahalkar M.C."/>
        </authorList>
    </citation>
    <scope>NUCLEOTIDE SEQUENCE [LARGE SCALE GENOMIC DNA]</scope>
    <source>
        <strain evidence="5 6">KRF1</strain>
    </source>
</reference>